<dbReference type="PANTHER" id="PTHR38102">
    <property type="entry name" value="PERIPLASMIC CHAPERONE SPY"/>
    <property type="match status" value="1"/>
</dbReference>
<protein>
    <recommendedName>
        <fullName evidence="9">Periplasmic heavy metal sensor</fullName>
    </recommendedName>
</protein>
<dbReference type="RefSeq" id="WP_118056233.1">
    <property type="nucleotide sequence ID" value="NZ_SZVP01000003.1"/>
</dbReference>
<dbReference type="CDD" id="cd09916">
    <property type="entry name" value="CpxP_like"/>
    <property type="match status" value="1"/>
</dbReference>
<evidence type="ECO:0000256" key="3">
    <source>
        <dbReference type="ARBA" id="ARBA00022729"/>
    </source>
</evidence>
<dbReference type="AlphaFoldDB" id="A0A8H2JMA1"/>
<keyword evidence="3 6" id="KW-0732">Signal</keyword>
<gene>
    <name evidence="7" type="ORF">FCS21_05870</name>
</gene>
<feature type="signal peptide" evidence="6">
    <location>
        <begin position="1"/>
        <end position="26"/>
    </location>
</feature>
<evidence type="ECO:0000256" key="5">
    <source>
        <dbReference type="SAM" id="Coils"/>
    </source>
</evidence>
<comment type="caution">
    <text evidence="7">The sequence shown here is derived from an EMBL/GenBank/DDBJ whole genome shotgun (WGS) entry which is preliminary data.</text>
</comment>
<dbReference type="InterPro" id="IPR012899">
    <property type="entry name" value="LTXXQ"/>
</dbReference>
<dbReference type="Pfam" id="PF07813">
    <property type="entry name" value="LTXXQ"/>
    <property type="match status" value="1"/>
</dbReference>
<feature type="coiled-coil region" evidence="5">
    <location>
        <begin position="42"/>
        <end position="79"/>
    </location>
</feature>
<sequence>MKIKLKTLAIATSLCSVLVLAPLSFAGSDSSSYHRGHDKGYHQMTERKLAKLTRRLDLSEQQQNEIKKLNSENKAEMDALKPVMDDFREQMSILMSAERFDEQAFIELRVNNQATFTSMALARAKNKFAIKSVLTETQLATYNTMKKKRSDSNKRHH</sequence>
<dbReference type="OrthoDB" id="6226884at2"/>
<feature type="chain" id="PRO_5034302562" description="Periplasmic heavy metal sensor" evidence="6">
    <location>
        <begin position="27"/>
        <end position="157"/>
    </location>
</feature>
<dbReference type="PANTHER" id="PTHR38102:SF1">
    <property type="entry name" value="PERIPLASMIC CHAPERONE SPY"/>
    <property type="match status" value="1"/>
</dbReference>
<dbReference type="InterPro" id="IPR052211">
    <property type="entry name" value="Cpx_auxiliary_protein"/>
</dbReference>
<keyword evidence="4" id="KW-0574">Periplasm</keyword>
<comment type="similarity">
    <text evidence="2">Belongs to the CpxP/Spy family.</text>
</comment>
<dbReference type="EMBL" id="SZVP01000003">
    <property type="protein sequence ID" value="TMM46482.1"/>
    <property type="molecule type" value="Genomic_DNA"/>
</dbReference>
<proteinExistence type="inferred from homology"/>
<evidence type="ECO:0000313" key="8">
    <source>
        <dbReference type="Proteomes" id="UP000307702"/>
    </source>
</evidence>
<dbReference type="Proteomes" id="UP000307702">
    <property type="component" value="Unassembled WGS sequence"/>
</dbReference>
<comment type="subcellular location">
    <subcellularLocation>
        <location evidence="1">Periplasm</location>
    </subcellularLocation>
</comment>
<keyword evidence="5" id="KW-0175">Coiled coil</keyword>
<evidence type="ECO:0008006" key="9">
    <source>
        <dbReference type="Google" id="ProtNLM"/>
    </source>
</evidence>
<evidence type="ECO:0000313" key="7">
    <source>
        <dbReference type="EMBL" id="TMM46482.1"/>
    </source>
</evidence>
<evidence type="ECO:0000256" key="2">
    <source>
        <dbReference type="ARBA" id="ARBA00008441"/>
    </source>
</evidence>
<dbReference type="Gene3D" id="1.20.120.1490">
    <property type="match status" value="1"/>
</dbReference>
<evidence type="ECO:0000256" key="6">
    <source>
        <dbReference type="SAM" id="SignalP"/>
    </source>
</evidence>
<dbReference type="GO" id="GO:0051082">
    <property type="term" value="F:unfolded protein binding"/>
    <property type="evidence" value="ECO:0007669"/>
    <property type="project" value="TreeGrafter"/>
</dbReference>
<evidence type="ECO:0000256" key="4">
    <source>
        <dbReference type="ARBA" id="ARBA00022764"/>
    </source>
</evidence>
<dbReference type="GO" id="GO:0030288">
    <property type="term" value="C:outer membrane-bounded periplasmic space"/>
    <property type="evidence" value="ECO:0007669"/>
    <property type="project" value="TreeGrafter"/>
</dbReference>
<keyword evidence="8" id="KW-1185">Reference proteome</keyword>
<evidence type="ECO:0000256" key="1">
    <source>
        <dbReference type="ARBA" id="ARBA00004418"/>
    </source>
</evidence>
<accession>A0A8H2JMA1</accession>
<name>A0A8H2JMA1_9GAMM</name>
<organism evidence="7 8">
    <name type="scientific">Colwellia ponticola</name>
    <dbReference type="NCBI Taxonomy" id="2304625"/>
    <lineage>
        <taxon>Bacteria</taxon>
        <taxon>Pseudomonadati</taxon>
        <taxon>Pseudomonadota</taxon>
        <taxon>Gammaproteobacteria</taxon>
        <taxon>Alteromonadales</taxon>
        <taxon>Colwelliaceae</taxon>
        <taxon>Colwellia</taxon>
    </lineage>
</organism>
<reference evidence="7 8" key="1">
    <citation type="submission" date="2019-05" db="EMBL/GenBank/DDBJ databases">
        <title>Colwellia ponticola sp. nov., isolated from seawater.</title>
        <authorList>
            <person name="Yoon J.-H."/>
        </authorList>
    </citation>
    <scope>NUCLEOTIDE SEQUENCE [LARGE SCALE GENOMIC DNA]</scope>
    <source>
        <strain evidence="7 8">OISW-25</strain>
    </source>
</reference>